<dbReference type="RefSeq" id="XP_044959199.1">
    <property type="nucleotide sequence ID" value="XM_045103264.1"/>
</dbReference>
<reference evidence="1" key="1">
    <citation type="journal article" date="2011" name="Plant Physiol.">
        <title>Comprehensive sequence analysis of 24,783 barley full-length cDNAs derived from 12 clone libraries.</title>
        <authorList>
            <person name="Matsumoto T."/>
            <person name="Tanaka T."/>
            <person name="Sakai H."/>
            <person name="Amano N."/>
            <person name="Kanamori H."/>
            <person name="Kurita K."/>
            <person name="Kikuta A."/>
            <person name="Kamiya K."/>
            <person name="Yamamoto M."/>
            <person name="Ikawa H."/>
            <person name="Fujii N."/>
            <person name="Hori K."/>
            <person name="Itoh T."/>
            <person name="Sato K."/>
        </authorList>
    </citation>
    <scope>NUCLEOTIDE SEQUENCE</scope>
    <source>
        <tissue evidence="1">Shoot</tissue>
    </source>
</reference>
<protein>
    <submittedName>
        <fullName evidence="1">Predicted protein</fullName>
    </submittedName>
</protein>
<reference evidence="2" key="4">
    <citation type="submission" date="2022-01" db="UniProtKB">
        <authorList>
            <consortium name="EnsemblPlants"/>
        </authorList>
    </citation>
    <scope>IDENTIFICATION</scope>
    <source>
        <strain evidence="2">subsp. vulgare</strain>
    </source>
</reference>
<evidence type="ECO:0000313" key="2">
    <source>
        <dbReference type="EnsemblPlants" id="HORVU.MOREX.r3.1HG0048850.1"/>
    </source>
</evidence>
<reference evidence="3" key="2">
    <citation type="journal article" date="2012" name="Nature">
        <title>A physical, genetic and functional sequence assembly of the barley genome.</title>
        <authorList>
            <consortium name="The International Barley Genome Sequencing Consortium"/>
            <person name="Mayer K.F."/>
            <person name="Waugh R."/>
            <person name="Brown J.W."/>
            <person name="Schulman A."/>
            <person name="Langridge P."/>
            <person name="Platzer M."/>
            <person name="Fincher G.B."/>
            <person name="Muehlbauer G.J."/>
            <person name="Sato K."/>
            <person name="Close T.J."/>
            <person name="Wise R.P."/>
            <person name="Stein N."/>
        </authorList>
    </citation>
    <scope>NUCLEOTIDE SEQUENCE [LARGE SCALE GENOMIC DNA]</scope>
    <source>
        <strain evidence="3">cv. Morex</strain>
    </source>
</reference>
<keyword evidence="3" id="KW-1185">Reference proteome</keyword>
<dbReference type="EnsemblPlants" id="HORVU.MOREX.r3.1HG0048850.1">
    <property type="protein sequence ID" value="HORVU.MOREX.r3.1HG0048850.1"/>
    <property type="gene ID" value="HORVU.MOREX.r3.1HG0048850"/>
</dbReference>
<sequence>MAAVVYDEDVDRFDPLLVEGRVYYVWQMLAEPIVRDGDYLFADSHFVYHFSSVTIINEIRNVNEQLTPLFPPFMPFDKVCEFTLDNNTYVDVIGMVLFVSSMGHKDSFYDRRIPVRNIVLLDDTYIYLMV</sequence>
<dbReference type="KEGG" id="hvg:123410331"/>
<name>F2D0F9_HORVV</name>
<reference evidence="2" key="3">
    <citation type="submission" date="2020-10" db="EMBL/GenBank/DDBJ databases">
        <authorList>
            <person name="Scholz U."/>
            <person name="Mascher M."/>
            <person name="Fiebig A."/>
        </authorList>
    </citation>
    <scope>NUCLEOTIDE SEQUENCE [LARGE SCALE GENOMIC DNA]</scope>
    <source>
        <strain evidence="2">cv. Morex</strain>
    </source>
</reference>
<evidence type="ECO:0000313" key="3">
    <source>
        <dbReference type="Proteomes" id="UP000011116"/>
    </source>
</evidence>
<dbReference type="EMBL" id="AK357366">
    <property type="protein sequence ID" value="BAJ88580.1"/>
    <property type="molecule type" value="mRNA"/>
</dbReference>
<dbReference type="Proteomes" id="UP000011116">
    <property type="component" value="Chromosome 1H"/>
</dbReference>
<proteinExistence type="evidence at transcript level"/>
<organism evidence="1">
    <name type="scientific">Hordeum vulgare subsp. vulgare</name>
    <name type="common">Domesticated barley</name>
    <dbReference type="NCBI Taxonomy" id="112509"/>
    <lineage>
        <taxon>Eukaryota</taxon>
        <taxon>Viridiplantae</taxon>
        <taxon>Streptophyta</taxon>
        <taxon>Embryophyta</taxon>
        <taxon>Tracheophyta</taxon>
        <taxon>Spermatophyta</taxon>
        <taxon>Magnoliopsida</taxon>
        <taxon>Liliopsida</taxon>
        <taxon>Poales</taxon>
        <taxon>Poaceae</taxon>
        <taxon>BOP clade</taxon>
        <taxon>Pooideae</taxon>
        <taxon>Triticodae</taxon>
        <taxon>Triticeae</taxon>
        <taxon>Hordeinae</taxon>
        <taxon>Hordeum</taxon>
    </lineage>
</organism>
<dbReference type="GeneID" id="123410331"/>
<evidence type="ECO:0000313" key="1">
    <source>
        <dbReference type="EMBL" id="BAJ88580.1"/>
    </source>
</evidence>
<dbReference type="Gramene" id="HORVU.MOREX.r3.1HG0048850.1">
    <property type="protein sequence ID" value="HORVU.MOREX.r3.1HG0048850.1"/>
    <property type="gene ID" value="HORVU.MOREX.r3.1HG0048850"/>
</dbReference>
<gene>
    <name evidence="2" type="primary">LOC123410331</name>
</gene>
<accession>F2D0F9</accession>
<dbReference type="AlphaFoldDB" id="F2D0F9"/>
<dbReference type="OrthoDB" id="658778at2759"/>